<keyword evidence="9" id="KW-1185">Reference proteome</keyword>
<accession>A0A8J5F918</accession>
<evidence type="ECO:0000256" key="3">
    <source>
        <dbReference type="ARBA" id="ARBA00022631"/>
    </source>
</evidence>
<evidence type="ECO:0000313" key="9">
    <source>
        <dbReference type="Proteomes" id="UP000734854"/>
    </source>
</evidence>
<dbReference type="GO" id="GO:0046872">
    <property type="term" value="F:metal ion binding"/>
    <property type="evidence" value="ECO:0007669"/>
    <property type="project" value="UniProtKB-KW"/>
</dbReference>
<organism evidence="8 9">
    <name type="scientific">Zingiber officinale</name>
    <name type="common">Ginger</name>
    <name type="synonym">Amomum zingiber</name>
    <dbReference type="NCBI Taxonomy" id="94328"/>
    <lineage>
        <taxon>Eukaryota</taxon>
        <taxon>Viridiplantae</taxon>
        <taxon>Streptophyta</taxon>
        <taxon>Embryophyta</taxon>
        <taxon>Tracheophyta</taxon>
        <taxon>Spermatophyta</taxon>
        <taxon>Magnoliopsida</taxon>
        <taxon>Liliopsida</taxon>
        <taxon>Zingiberales</taxon>
        <taxon>Zingiberaceae</taxon>
        <taxon>Zingiber</taxon>
    </lineage>
</organism>
<dbReference type="PANTHER" id="PTHR32494:SF19">
    <property type="entry name" value="ALLANTOATE DEIMINASE-RELATED"/>
    <property type="match status" value="1"/>
</dbReference>
<feature type="signal peptide" evidence="7">
    <location>
        <begin position="1"/>
        <end position="24"/>
    </location>
</feature>
<dbReference type="GO" id="GO:0006144">
    <property type="term" value="P:purine nucleobase metabolic process"/>
    <property type="evidence" value="ECO:0007669"/>
    <property type="project" value="UniProtKB-KW"/>
</dbReference>
<dbReference type="AlphaFoldDB" id="A0A8J5F918"/>
<dbReference type="InterPro" id="IPR002933">
    <property type="entry name" value="Peptidase_M20"/>
</dbReference>
<keyword evidence="6" id="KW-0464">Manganese</keyword>
<dbReference type="InterPro" id="IPR010158">
    <property type="entry name" value="Amidase_Cbmase"/>
</dbReference>
<comment type="subunit">
    <text evidence="2">Homodimer.</text>
</comment>
<dbReference type="SUPFAM" id="SSF53187">
    <property type="entry name" value="Zn-dependent exopeptidases"/>
    <property type="match status" value="1"/>
</dbReference>
<keyword evidence="4" id="KW-0479">Metal-binding</keyword>
<evidence type="ECO:0000256" key="7">
    <source>
        <dbReference type="SAM" id="SignalP"/>
    </source>
</evidence>
<name>A0A8J5F918_ZINOF</name>
<reference evidence="8 9" key="1">
    <citation type="submission" date="2020-08" db="EMBL/GenBank/DDBJ databases">
        <title>Plant Genome Project.</title>
        <authorList>
            <person name="Zhang R.-G."/>
        </authorList>
    </citation>
    <scope>NUCLEOTIDE SEQUENCE [LARGE SCALE GENOMIC DNA]</scope>
    <source>
        <tissue evidence="8">Rhizome</tissue>
    </source>
</reference>
<evidence type="ECO:0000256" key="2">
    <source>
        <dbReference type="ARBA" id="ARBA00011738"/>
    </source>
</evidence>
<dbReference type="EMBL" id="JACMSC010000016">
    <property type="protein sequence ID" value="KAG6482515.1"/>
    <property type="molecule type" value="Genomic_DNA"/>
</dbReference>
<dbReference type="PANTHER" id="PTHR32494">
    <property type="entry name" value="ALLANTOATE DEIMINASE-RELATED"/>
    <property type="match status" value="1"/>
</dbReference>
<evidence type="ECO:0000256" key="5">
    <source>
        <dbReference type="ARBA" id="ARBA00022801"/>
    </source>
</evidence>
<evidence type="ECO:0008006" key="10">
    <source>
        <dbReference type="Google" id="ProtNLM"/>
    </source>
</evidence>
<dbReference type="Proteomes" id="UP000734854">
    <property type="component" value="Unassembled WGS sequence"/>
</dbReference>
<proteinExistence type="predicted"/>
<evidence type="ECO:0000313" key="8">
    <source>
        <dbReference type="EMBL" id="KAG6482515.1"/>
    </source>
</evidence>
<keyword evidence="3" id="KW-0659">Purine metabolism</keyword>
<comment type="caution">
    <text evidence="8">The sequence shown here is derived from an EMBL/GenBank/DDBJ whole genome shotgun (WGS) entry which is preliminary data.</text>
</comment>
<gene>
    <name evidence="8" type="ORF">ZIOFF_059146</name>
</gene>
<dbReference type="GO" id="GO:0016813">
    <property type="term" value="F:hydrolase activity, acting on carbon-nitrogen (but not peptide) bonds, in linear amidines"/>
    <property type="evidence" value="ECO:0007669"/>
    <property type="project" value="InterPro"/>
</dbReference>
<dbReference type="Gene3D" id="3.40.630.10">
    <property type="entry name" value="Zn peptidases"/>
    <property type="match status" value="1"/>
</dbReference>
<sequence>MFARNPLLFLFLFLFPSLSLISKATHDEESTRRTMEDFSGYPTAAHPSVLSLSPSSLSVDEAGLLRQIDELAAFSDTPAPSVTRILYSEKDVLARSYIKSLMKEAGLSVREDHVGNIFGRWNGSDSGVGAVATGSHIDAIPYSGKYDGVVGVLGALEAIRILKRIGFQPRKSLEVIMFTSEEPTRFGISCLGSRLLAGIHPLANALNKAVDSQNIPFFDAARGAGYDVRQEDLPNVFLTKTSYSSFVELHIEQGPILEEEGVSIGIVTAIAAPASIKVDFEGNGGHAGAVLMPARTSSAAESILFLPLHPVGCYVFPVATFS</sequence>
<dbReference type="Pfam" id="PF01546">
    <property type="entry name" value="Peptidase_M20"/>
    <property type="match status" value="1"/>
</dbReference>
<comment type="cofactor">
    <cofactor evidence="1">
        <name>Mn(2+)</name>
        <dbReference type="ChEBI" id="CHEBI:29035"/>
    </cofactor>
</comment>
<keyword evidence="5" id="KW-0378">Hydrolase</keyword>
<evidence type="ECO:0000256" key="6">
    <source>
        <dbReference type="ARBA" id="ARBA00023211"/>
    </source>
</evidence>
<keyword evidence="7" id="KW-0732">Signal</keyword>
<feature type="chain" id="PRO_5035144980" description="Ureidoglycolate hydrolase" evidence="7">
    <location>
        <begin position="25"/>
        <end position="322"/>
    </location>
</feature>
<evidence type="ECO:0000256" key="1">
    <source>
        <dbReference type="ARBA" id="ARBA00001936"/>
    </source>
</evidence>
<evidence type="ECO:0000256" key="4">
    <source>
        <dbReference type="ARBA" id="ARBA00022723"/>
    </source>
</evidence>
<protein>
    <recommendedName>
        <fullName evidence="10">Ureidoglycolate hydrolase</fullName>
    </recommendedName>
</protein>